<evidence type="ECO:0000313" key="3">
    <source>
        <dbReference type="EMBL" id="OGZ29756.1"/>
    </source>
</evidence>
<proteinExistence type="inferred from homology"/>
<dbReference type="PANTHER" id="PTHR24321:SF8">
    <property type="entry name" value="ESTRADIOL 17-BETA-DEHYDROGENASE 8-RELATED"/>
    <property type="match status" value="1"/>
</dbReference>
<dbReference type="InterPro" id="IPR036291">
    <property type="entry name" value="NAD(P)-bd_dom_sf"/>
</dbReference>
<comment type="similarity">
    <text evidence="1">Belongs to the short-chain dehydrogenases/reductases (SDR) family.</text>
</comment>
<dbReference type="Gene3D" id="3.40.50.720">
    <property type="entry name" value="NAD(P)-binding Rossmann-like Domain"/>
    <property type="match status" value="1"/>
</dbReference>
<protein>
    <recommendedName>
        <fullName evidence="5">3-oxoacyl-ACP reductase</fullName>
    </recommendedName>
</protein>
<dbReference type="EMBL" id="MHMQ01000032">
    <property type="protein sequence ID" value="OGZ29756.1"/>
    <property type="molecule type" value="Genomic_DNA"/>
</dbReference>
<dbReference type="CDD" id="cd05233">
    <property type="entry name" value="SDR_c"/>
    <property type="match status" value="1"/>
</dbReference>
<dbReference type="InterPro" id="IPR002347">
    <property type="entry name" value="SDR_fam"/>
</dbReference>
<name>A0A1G2EVC5_9BACT</name>
<reference evidence="3 4" key="1">
    <citation type="journal article" date="2016" name="Nat. Commun.">
        <title>Thousands of microbial genomes shed light on interconnected biogeochemical processes in an aquifer system.</title>
        <authorList>
            <person name="Anantharaman K."/>
            <person name="Brown C.T."/>
            <person name="Hug L.A."/>
            <person name="Sharon I."/>
            <person name="Castelle C.J."/>
            <person name="Probst A.J."/>
            <person name="Thomas B.C."/>
            <person name="Singh A."/>
            <person name="Wilkins M.J."/>
            <person name="Karaoz U."/>
            <person name="Brodie E.L."/>
            <person name="Williams K.H."/>
            <person name="Hubbard S.S."/>
            <person name="Banfield J.F."/>
        </authorList>
    </citation>
    <scope>NUCLEOTIDE SEQUENCE [LARGE SCALE GENOMIC DNA]</scope>
</reference>
<evidence type="ECO:0000256" key="1">
    <source>
        <dbReference type="ARBA" id="ARBA00006484"/>
    </source>
</evidence>
<dbReference type="Proteomes" id="UP000177486">
    <property type="component" value="Unassembled WGS sequence"/>
</dbReference>
<dbReference type="PRINTS" id="PR00080">
    <property type="entry name" value="SDRFAMILY"/>
</dbReference>
<evidence type="ECO:0000256" key="2">
    <source>
        <dbReference type="ARBA" id="ARBA00023002"/>
    </source>
</evidence>
<accession>A0A1G2EVC5</accession>
<sequence>MLSFGRLDFERGGFGLKRVVIITGASGGIGRAVSNLFQSRCDIMNTAIIWVDRPLASPVGLACNHKFVPLDVTDKFSFAQGIKNVLSWYVNRGLVLINAAGVLPPPSPFVKTSEETIEKILAVNLRGTMNCCKAVLPIMREQGYGRIVNVSSTAAQSGDPGNTAYAVSKAAVEKLTKQLAIEAPFNKDGEPFDITVNAVAPGIVDTPMTAGLSEKALEKYFERSPLKRKIKPEEVAEAVYFLATVSAAINGIILPVDGGYLAS</sequence>
<dbReference type="SUPFAM" id="SSF51735">
    <property type="entry name" value="NAD(P)-binding Rossmann-fold domains"/>
    <property type="match status" value="1"/>
</dbReference>
<keyword evidence="2" id="KW-0560">Oxidoreductase</keyword>
<dbReference type="PRINTS" id="PR00081">
    <property type="entry name" value="GDHRDH"/>
</dbReference>
<dbReference type="AlphaFoldDB" id="A0A1G2EVC5"/>
<dbReference type="GO" id="GO:0016491">
    <property type="term" value="F:oxidoreductase activity"/>
    <property type="evidence" value="ECO:0007669"/>
    <property type="project" value="UniProtKB-KW"/>
</dbReference>
<evidence type="ECO:0008006" key="5">
    <source>
        <dbReference type="Google" id="ProtNLM"/>
    </source>
</evidence>
<organism evidence="3 4">
    <name type="scientific">Candidatus Niyogibacteria bacterium RIFCSPLOWO2_01_FULL_45_48</name>
    <dbReference type="NCBI Taxonomy" id="1801724"/>
    <lineage>
        <taxon>Bacteria</taxon>
        <taxon>Candidatus Niyogiibacteriota</taxon>
    </lineage>
</organism>
<dbReference type="PANTHER" id="PTHR24321">
    <property type="entry name" value="DEHYDROGENASES, SHORT CHAIN"/>
    <property type="match status" value="1"/>
</dbReference>
<comment type="caution">
    <text evidence="3">The sequence shown here is derived from an EMBL/GenBank/DDBJ whole genome shotgun (WGS) entry which is preliminary data.</text>
</comment>
<evidence type="ECO:0000313" key="4">
    <source>
        <dbReference type="Proteomes" id="UP000177486"/>
    </source>
</evidence>
<gene>
    <name evidence="3" type="ORF">A2931_00440</name>
</gene>
<dbReference type="Pfam" id="PF13561">
    <property type="entry name" value="adh_short_C2"/>
    <property type="match status" value="1"/>
</dbReference>